<protein>
    <recommendedName>
        <fullName evidence="3">J domain-containing protein</fullName>
    </recommendedName>
</protein>
<feature type="coiled-coil region" evidence="1">
    <location>
        <begin position="193"/>
        <end position="220"/>
    </location>
</feature>
<evidence type="ECO:0008006" key="3">
    <source>
        <dbReference type="Google" id="ProtNLM"/>
    </source>
</evidence>
<feature type="coiled-coil region" evidence="1">
    <location>
        <begin position="80"/>
        <end position="125"/>
    </location>
</feature>
<accession>A0A382JRX4</accession>
<keyword evidence="1" id="KW-0175">Coiled coil</keyword>
<dbReference type="EMBL" id="UINC01075513">
    <property type="protein sequence ID" value="SVC13767.1"/>
    <property type="molecule type" value="Genomic_DNA"/>
</dbReference>
<organism evidence="2">
    <name type="scientific">marine metagenome</name>
    <dbReference type="NCBI Taxonomy" id="408172"/>
    <lineage>
        <taxon>unclassified sequences</taxon>
        <taxon>metagenomes</taxon>
        <taxon>ecological metagenomes</taxon>
    </lineage>
</organism>
<sequence>MTQALELSAEIIKLQEEILALEKELGKVILEQDEMVNAVKPNLEAEYQKKIGYKELECLENEITARRLKRKVEVIQAAVNRQETIAIEKVEKQLDDEFQEWYEKIDDQYQKVKEAQSRIEGLMSDEENEEFKKLYRQLVFKLHPDLNPHQSKDKKNLWNRVQLAYQGGDLEEMRSLMIILEAQDGTVELPSSKDILEKRKTKLTEQIQKIINKLSEMGNEFPFNMADKLADKDWVLAKLEETDLQIRHWGDKCEEYDELLKMMLMSKEAGVN</sequence>
<dbReference type="AlphaFoldDB" id="A0A382JRX4"/>
<proteinExistence type="predicted"/>
<evidence type="ECO:0000256" key="1">
    <source>
        <dbReference type="SAM" id="Coils"/>
    </source>
</evidence>
<name>A0A382JRX4_9ZZZZ</name>
<gene>
    <name evidence="2" type="ORF">METZ01_LOCUS266621</name>
</gene>
<feature type="coiled-coil region" evidence="1">
    <location>
        <begin position="4"/>
        <end position="31"/>
    </location>
</feature>
<dbReference type="Gene3D" id="1.10.287.110">
    <property type="entry name" value="DnaJ domain"/>
    <property type="match status" value="1"/>
</dbReference>
<dbReference type="InterPro" id="IPR001623">
    <property type="entry name" value="DnaJ_domain"/>
</dbReference>
<dbReference type="InterPro" id="IPR036869">
    <property type="entry name" value="J_dom_sf"/>
</dbReference>
<dbReference type="CDD" id="cd06257">
    <property type="entry name" value="DnaJ"/>
    <property type="match status" value="1"/>
</dbReference>
<evidence type="ECO:0000313" key="2">
    <source>
        <dbReference type="EMBL" id="SVC13767.1"/>
    </source>
</evidence>
<dbReference type="SUPFAM" id="SSF46565">
    <property type="entry name" value="Chaperone J-domain"/>
    <property type="match status" value="1"/>
</dbReference>
<reference evidence="2" key="1">
    <citation type="submission" date="2018-05" db="EMBL/GenBank/DDBJ databases">
        <authorList>
            <person name="Lanie J.A."/>
            <person name="Ng W.-L."/>
            <person name="Kazmierczak K.M."/>
            <person name="Andrzejewski T.M."/>
            <person name="Davidsen T.M."/>
            <person name="Wayne K.J."/>
            <person name="Tettelin H."/>
            <person name="Glass J.I."/>
            <person name="Rusch D."/>
            <person name="Podicherti R."/>
            <person name="Tsui H.-C.T."/>
            <person name="Winkler M.E."/>
        </authorList>
    </citation>
    <scope>NUCLEOTIDE SEQUENCE</scope>
</reference>